<keyword evidence="4 6" id="KW-0472">Membrane</keyword>
<accession>A0A0H5QKM5</accession>
<dbReference type="PANTHER" id="PTHR22950">
    <property type="entry name" value="AMINO ACID TRANSPORTER"/>
    <property type="match status" value="1"/>
</dbReference>
<dbReference type="Pfam" id="PF01490">
    <property type="entry name" value="Aa_trans"/>
    <property type="match status" value="1"/>
</dbReference>
<feature type="transmembrane region" description="Helical" evidence="6">
    <location>
        <begin position="119"/>
        <end position="139"/>
    </location>
</feature>
<feature type="transmembrane region" description="Helical" evidence="6">
    <location>
        <begin position="378"/>
        <end position="400"/>
    </location>
</feature>
<dbReference type="GO" id="GO:0016020">
    <property type="term" value="C:membrane"/>
    <property type="evidence" value="ECO:0007669"/>
    <property type="project" value="UniProtKB-SubCell"/>
</dbReference>
<feature type="transmembrane region" description="Helical" evidence="6">
    <location>
        <begin position="230"/>
        <end position="250"/>
    </location>
</feature>
<dbReference type="InterPro" id="IPR013057">
    <property type="entry name" value="AA_transpt_TM"/>
</dbReference>
<dbReference type="GO" id="GO:0015179">
    <property type="term" value="F:L-amino acid transmembrane transporter activity"/>
    <property type="evidence" value="ECO:0007669"/>
    <property type="project" value="TreeGrafter"/>
</dbReference>
<reference evidence="8" key="1">
    <citation type="submission" date="2015-04" db="EMBL/GenBank/DDBJ databases">
        <title>The genome sequence of the plant pathogenic Rhizarian Plasmodiophora brassicae reveals insights in its biotrophic life cycle and the origin of chitin synthesis.</title>
        <authorList>
            <person name="Schwelm A."/>
            <person name="Fogelqvist J."/>
            <person name="Knaust A."/>
            <person name="Julke S."/>
            <person name="Lilja T."/>
            <person name="Dhandapani V."/>
            <person name="Bonilla-Rosso G."/>
            <person name="Karlsson M."/>
            <person name="Shevchenko A."/>
            <person name="Choi S.R."/>
            <person name="Kim H.G."/>
            <person name="Park J.Y."/>
            <person name="Lim Y.P."/>
            <person name="Ludwig-Muller J."/>
            <person name="Dixelius C."/>
        </authorList>
    </citation>
    <scope>NUCLEOTIDE SEQUENCE</scope>
    <source>
        <tissue evidence="8">Potato root galls</tissue>
    </source>
</reference>
<feature type="transmembrane region" description="Helical" evidence="6">
    <location>
        <begin position="480"/>
        <end position="499"/>
    </location>
</feature>
<evidence type="ECO:0000256" key="4">
    <source>
        <dbReference type="ARBA" id="ARBA00023136"/>
    </source>
</evidence>
<feature type="transmembrane region" description="Helical" evidence="6">
    <location>
        <begin position="445"/>
        <end position="468"/>
    </location>
</feature>
<feature type="compositionally biased region" description="Acidic residues" evidence="5">
    <location>
        <begin position="79"/>
        <end position="93"/>
    </location>
</feature>
<dbReference type="PANTHER" id="PTHR22950:SF702">
    <property type="entry name" value="AMINO ACID TRANSPORTER PROTEIN"/>
    <property type="match status" value="1"/>
</dbReference>
<feature type="region of interest" description="Disordered" evidence="5">
    <location>
        <begin position="65"/>
        <end position="99"/>
    </location>
</feature>
<keyword evidence="3 6" id="KW-1133">Transmembrane helix</keyword>
<proteinExistence type="predicted"/>
<feature type="transmembrane region" description="Helical" evidence="6">
    <location>
        <begin position="189"/>
        <end position="210"/>
    </location>
</feature>
<protein>
    <recommendedName>
        <fullName evidence="7">Amino acid transporter transmembrane domain-containing protein</fullName>
    </recommendedName>
</protein>
<dbReference type="EMBL" id="HACM01002248">
    <property type="protein sequence ID" value="CRZ02690.1"/>
    <property type="molecule type" value="Transcribed_RNA"/>
</dbReference>
<evidence type="ECO:0000256" key="3">
    <source>
        <dbReference type="ARBA" id="ARBA00022989"/>
    </source>
</evidence>
<feature type="transmembrane region" description="Helical" evidence="6">
    <location>
        <begin position="305"/>
        <end position="326"/>
    </location>
</feature>
<evidence type="ECO:0000256" key="1">
    <source>
        <dbReference type="ARBA" id="ARBA00004141"/>
    </source>
</evidence>
<feature type="domain" description="Amino acid transporter transmembrane" evidence="7">
    <location>
        <begin position="114"/>
        <end position="498"/>
    </location>
</feature>
<sequence length="504" mass="56805">MSEENRDRLLQTSVLHARTVREKYMMALGYRSLKLRISEIREESDAEIRRLPHFDPRLTPRRRRIRRPSRPAFMRQPLLEEDEQDEYADEGETEDGRIQEEISTRVPKRFMSAGSMHSSVFNLSSAALGAGILSVPYAFRESGFILGIGLMVLSAAVTIYSINLLVCCRDETRLSSYEDLSVYCFGKRLSMIVDLSIILFCFGCGVAYIVATHDILAPIIRHQFPDHPLLHNKGLIMSVSVTAIMFPLSLVEKMSSLRFSSLLGVLSISYLVFAIVYDSAVGILSHGLPPLMHYAIRPGWSVFRALSIIMFAFTCQVNVFSIYTELQRPSIRRIRKVVRRSTSITSVFYLLVGLFGFLKNLDQTSPDILYNYNLLQQPIIGVAQVAMGVTLALAFPFNIYPCRFTIEMSLFPDAKPSRVRFHFLTFAIVYLSLLVAIFAPSLDKVFSLLGSTTSSVVSFILPALFYLHIFPGRWSRRDRIGALTLLISGCLLCVIGTTVELLSS</sequence>
<evidence type="ECO:0000259" key="7">
    <source>
        <dbReference type="Pfam" id="PF01490"/>
    </source>
</evidence>
<evidence type="ECO:0000313" key="8">
    <source>
        <dbReference type="EMBL" id="CRZ02690.1"/>
    </source>
</evidence>
<evidence type="ECO:0000256" key="6">
    <source>
        <dbReference type="SAM" id="Phobius"/>
    </source>
</evidence>
<name>A0A0H5QKM5_9EUKA</name>
<organism evidence="8">
    <name type="scientific">Spongospora subterranea</name>
    <dbReference type="NCBI Taxonomy" id="70186"/>
    <lineage>
        <taxon>Eukaryota</taxon>
        <taxon>Sar</taxon>
        <taxon>Rhizaria</taxon>
        <taxon>Endomyxa</taxon>
        <taxon>Phytomyxea</taxon>
        <taxon>Plasmodiophorida</taxon>
        <taxon>Plasmodiophoridae</taxon>
        <taxon>Spongospora</taxon>
    </lineage>
</organism>
<feature type="transmembrane region" description="Helical" evidence="6">
    <location>
        <begin position="262"/>
        <end position="285"/>
    </location>
</feature>
<keyword evidence="2 6" id="KW-0812">Transmembrane</keyword>
<feature type="transmembrane region" description="Helical" evidence="6">
    <location>
        <begin position="338"/>
        <end position="358"/>
    </location>
</feature>
<evidence type="ECO:0000256" key="2">
    <source>
        <dbReference type="ARBA" id="ARBA00022692"/>
    </source>
</evidence>
<dbReference type="AlphaFoldDB" id="A0A0H5QKM5"/>
<comment type="subcellular location">
    <subcellularLocation>
        <location evidence="1">Membrane</location>
        <topology evidence="1">Multi-pass membrane protein</topology>
    </subcellularLocation>
</comment>
<evidence type="ECO:0000256" key="5">
    <source>
        <dbReference type="SAM" id="MobiDB-lite"/>
    </source>
</evidence>
<feature type="transmembrane region" description="Helical" evidence="6">
    <location>
        <begin position="421"/>
        <end position="439"/>
    </location>
</feature>
<feature type="transmembrane region" description="Helical" evidence="6">
    <location>
        <begin position="145"/>
        <end position="168"/>
    </location>
</feature>